<protein>
    <submittedName>
        <fullName evidence="1">Uncharacterized protein</fullName>
    </submittedName>
</protein>
<comment type="caution">
    <text evidence="1">The sequence shown here is derived from an EMBL/GenBank/DDBJ whole genome shotgun (WGS) entry which is preliminary data.</text>
</comment>
<evidence type="ECO:0000313" key="1">
    <source>
        <dbReference type="EMBL" id="KAJ0020863.1"/>
    </source>
</evidence>
<sequence length="702" mass="80649">MSPVGYVLFDQEWKAASQISNIPFIDQAYYSEEILCFKKELQQLGVVPGFNQHYVLVIQHLKSPPYLTSLADEAVLLVLKSIRNSYSSVYNKLVQALQSTRCLKTTAGYKSPRECFLLNPEWGCLLQVFNDFPILDLKFHGSSTSFWVNELKQLGVLVDFEVAVKKIASNFQQKARSSSISKNNVLSYLSCYRKLKGVSHKFPPDFMKCICDEKWLRTQYCVYPVRSPQECILSGPEWEFISPIAMLPFIDDRESCYGKAILEYRKELKSMGVILQLENGVKFVANGLFNFVNPSSLTPGNVLALLKCIRISKEKNYSLPESFHKKVPQKWLKTYDAADYYSPNRCCLFDSKWELYLNRRDGPFIDEEFYGSEIKSYREELRAIGVMVDVNKGCSLLADNLDSHCDFATIVRIYKYLEEMKREANSEAAKRIWIPDGSENGQWINPEDCVLNGKDGLFSSQLNALDKHYERKLLSFFTSAFSVKSNPSVDDYCKLWKGWEGSGQQLSKDEYCAFWRCVVDWSTKKQLLADSFLKAPVDSGSDGILLLNKQDVFIPDDLQLKDSFEQSSRISESVQREELPLEDGVELRQMNPSESHEAVKCLLNLTALKTLHPITVRYSLSLSSGEIVDARENRMIRWDKQTSKFFTQAVDREEHISSLYELIKCAFLVEFDEEAVGFLMKSKNLQIYEEDEKFLDAEFPSE</sequence>
<name>A0ACC0XQB2_9ROSI</name>
<proteinExistence type="predicted"/>
<evidence type="ECO:0000313" key="2">
    <source>
        <dbReference type="Proteomes" id="UP001163603"/>
    </source>
</evidence>
<organism evidence="1 2">
    <name type="scientific">Pistacia integerrima</name>
    <dbReference type="NCBI Taxonomy" id="434235"/>
    <lineage>
        <taxon>Eukaryota</taxon>
        <taxon>Viridiplantae</taxon>
        <taxon>Streptophyta</taxon>
        <taxon>Embryophyta</taxon>
        <taxon>Tracheophyta</taxon>
        <taxon>Spermatophyta</taxon>
        <taxon>Magnoliopsida</taxon>
        <taxon>eudicotyledons</taxon>
        <taxon>Gunneridae</taxon>
        <taxon>Pentapetalae</taxon>
        <taxon>rosids</taxon>
        <taxon>malvids</taxon>
        <taxon>Sapindales</taxon>
        <taxon>Anacardiaceae</taxon>
        <taxon>Pistacia</taxon>
    </lineage>
</organism>
<dbReference type="EMBL" id="CM047746">
    <property type="protein sequence ID" value="KAJ0020863.1"/>
    <property type="molecule type" value="Genomic_DNA"/>
</dbReference>
<reference evidence="2" key="1">
    <citation type="journal article" date="2023" name="G3 (Bethesda)">
        <title>Genome assembly and association tests identify interacting loci associated with vigor, precocity, and sex in interspecific pistachio rootstocks.</title>
        <authorList>
            <person name="Palmer W."/>
            <person name="Jacygrad E."/>
            <person name="Sagayaradj S."/>
            <person name="Cavanaugh K."/>
            <person name="Han R."/>
            <person name="Bertier L."/>
            <person name="Beede B."/>
            <person name="Kafkas S."/>
            <person name="Golino D."/>
            <person name="Preece J."/>
            <person name="Michelmore R."/>
        </authorList>
    </citation>
    <scope>NUCLEOTIDE SEQUENCE [LARGE SCALE GENOMIC DNA]</scope>
</reference>
<dbReference type="Proteomes" id="UP001163603">
    <property type="component" value="Chromosome 11"/>
</dbReference>
<gene>
    <name evidence="1" type="ORF">Pint_31040</name>
</gene>
<keyword evidence="2" id="KW-1185">Reference proteome</keyword>
<accession>A0ACC0XQB2</accession>